<keyword evidence="3" id="KW-0804">Transcription</keyword>
<feature type="domain" description="HTH crp-type" evidence="5">
    <location>
        <begin position="148"/>
        <end position="221"/>
    </location>
</feature>
<dbReference type="CDD" id="cd00038">
    <property type="entry name" value="CAP_ED"/>
    <property type="match status" value="1"/>
</dbReference>
<dbReference type="InterPro" id="IPR012318">
    <property type="entry name" value="HTH_CRP"/>
</dbReference>
<sequence length="231" mass="24796">MARLDRSLIAGASAFAGLSAEALDEILSRAEILRLLKGETAFRQGEKADRFFLLLHGRLRVTRVNAQGAQILVRFIAPNDLFGVAMAIGAAAYPGTATAATESLALAWPNASWAELIATYPSLAVQAMQSLGARLQDTQDRVLELSTRNVERRIAGAVLKLARQAGRKTDEGVLIDFPLSRQDLAEMTGATLHTVSRTMSAWEAKGLVACGRQRVVVRDEPGLAAIANSDE</sequence>
<protein>
    <submittedName>
        <fullName evidence="6">Crp/Fnr family transcriptional regulator</fullName>
    </submittedName>
</protein>
<dbReference type="PANTHER" id="PTHR24567:SF28">
    <property type="entry name" value="LISTERIOLYSIN REGULATORY PROTEIN"/>
    <property type="match status" value="1"/>
</dbReference>
<keyword evidence="2" id="KW-0238">DNA-binding</keyword>
<dbReference type="CDD" id="cd00092">
    <property type="entry name" value="HTH_CRP"/>
    <property type="match status" value="1"/>
</dbReference>
<dbReference type="SMART" id="SM00419">
    <property type="entry name" value="HTH_CRP"/>
    <property type="match status" value="1"/>
</dbReference>
<dbReference type="InterPro" id="IPR018490">
    <property type="entry name" value="cNMP-bd_dom_sf"/>
</dbReference>
<dbReference type="Gene3D" id="1.10.10.10">
    <property type="entry name" value="Winged helix-like DNA-binding domain superfamily/Winged helix DNA-binding domain"/>
    <property type="match status" value="1"/>
</dbReference>
<dbReference type="Proteomes" id="UP001139104">
    <property type="component" value="Unassembled WGS sequence"/>
</dbReference>
<dbReference type="SMART" id="SM00100">
    <property type="entry name" value="cNMP"/>
    <property type="match status" value="1"/>
</dbReference>
<evidence type="ECO:0000256" key="1">
    <source>
        <dbReference type="ARBA" id="ARBA00023015"/>
    </source>
</evidence>
<evidence type="ECO:0000256" key="3">
    <source>
        <dbReference type="ARBA" id="ARBA00023163"/>
    </source>
</evidence>
<evidence type="ECO:0000259" key="5">
    <source>
        <dbReference type="PROSITE" id="PS51063"/>
    </source>
</evidence>
<dbReference type="SUPFAM" id="SSF46785">
    <property type="entry name" value="Winged helix' DNA-binding domain"/>
    <property type="match status" value="1"/>
</dbReference>
<organism evidence="6 7">
    <name type="scientific">Candidatus Rhodoblastus alkanivorans</name>
    <dbReference type="NCBI Taxonomy" id="2954117"/>
    <lineage>
        <taxon>Bacteria</taxon>
        <taxon>Pseudomonadati</taxon>
        <taxon>Pseudomonadota</taxon>
        <taxon>Alphaproteobacteria</taxon>
        <taxon>Hyphomicrobiales</taxon>
        <taxon>Rhodoblastaceae</taxon>
        <taxon>Rhodoblastus</taxon>
    </lineage>
</organism>
<keyword evidence="1" id="KW-0805">Transcription regulation</keyword>
<dbReference type="Gene3D" id="2.60.120.10">
    <property type="entry name" value="Jelly Rolls"/>
    <property type="match status" value="1"/>
</dbReference>
<evidence type="ECO:0000313" key="7">
    <source>
        <dbReference type="Proteomes" id="UP001139104"/>
    </source>
</evidence>
<keyword evidence="7" id="KW-1185">Reference proteome</keyword>
<dbReference type="PROSITE" id="PS50042">
    <property type="entry name" value="CNMP_BINDING_3"/>
    <property type="match status" value="1"/>
</dbReference>
<dbReference type="InterPro" id="IPR036390">
    <property type="entry name" value="WH_DNA-bd_sf"/>
</dbReference>
<dbReference type="Pfam" id="PF13545">
    <property type="entry name" value="HTH_Crp_2"/>
    <property type="match status" value="1"/>
</dbReference>
<evidence type="ECO:0000256" key="2">
    <source>
        <dbReference type="ARBA" id="ARBA00023125"/>
    </source>
</evidence>
<accession>A0ABS9Z7U4</accession>
<dbReference type="PROSITE" id="PS51063">
    <property type="entry name" value="HTH_CRP_2"/>
    <property type="match status" value="1"/>
</dbReference>
<dbReference type="InterPro" id="IPR036388">
    <property type="entry name" value="WH-like_DNA-bd_sf"/>
</dbReference>
<feature type="domain" description="Cyclic nucleotide-binding" evidence="4">
    <location>
        <begin position="14"/>
        <end position="103"/>
    </location>
</feature>
<evidence type="ECO:0000259" key="4">
    <source>
        <dbReference type="PROSITE" id="PS50042"/>
    </source>
</evidence>
<name>A0ABS9Z7U4_9HYPH</name>
<dbReference type="RefSeq" id="WP_243067626.1">
    <property type="nucleotide sequence ID" value="NZ_JAIVFK010000027.1"/>
</dbReference>
<dbReference type="PANTHER" id="PTHR24567">
    <property type="entry name" value="CRP FAMILY TRANSCRIPTIONAL REGULATORY PROTEIN"/>
    <property type="match status" value="1"/>
</dbReference>
<proteinExistence type="predicted"/>
<gene>
    <name evidence="6" type="ORF">K2U94_13075</name>
</gene>
<dbReference type="InterPro" id="IPR000595">
    <property type="entry name" value="cNMP-bd_dom"/>
</dbReference>
<reference evidence="6" key="1">
    <citation type="journal article" date="2022" name="ISME J.">
        <title>Identification of active gaseous-alkane degraders at natural gas seeps.</title>
        <authorList>
            <person name="Farhan Ul Haque M."/>
            <person name="Hernandez M."/>
            <person name="Crombie A.T."/>
            <person name="Murrell J.C."/>
        </authorList>
    </citation>
    <scope>NUCLEOTIDE SEQUENCE</scope>
    <source>
        <strain evidence="6">PC2</strain>
    </source>
</reference>
<dbReference type="Pfam" id="PF00027">
    <property type="entry name" value="cNMP_binding"/>
    <property type="match status" value="1"/>
</dbReference>
<dbReference type="InterPro" id="IPR014710">
    <property type="entry name" value="RmlC-like_jellyroll"/>
</dbReference>
<dbReference type="EMBL" id="JAIVFP010000001">
    <property type="protein sequence ID" value="MCI4683689.1"/>
    <property type="molecule type" value="Genomic_DNA"/>
</dbReference>
<dbReference type="InterPro" id="IPR050397">
    <property type="entry name" value="Env_Response_Regulators"/>
</dbReference>
<dbReference type="SUPFAM" id="SSF51206">
    <property type="entry name" value="cAMP-binding domain-like"/>
    <property type="match status" value="1"/>
</dbReference>
<comment type="caution">
    <text evidence="6">The sequence shown here is derived from an EMBL/GenBank/DDBJ whole genome shotgun (WGS) entry which is preliminary data.</text>
</comment>
<dbReference type="PRINTS" id="PR00034">
    <property type="entry name" value="HTHCRP"/>
</dbReference>
<evidence type="ECO:0000313" key="6">
    <source>
        <dbReference type="EMBL" id="MCI4683689.1"/>
    </source>
</evidence>